<accession>E1YEZ9</accession>
<name>E1YEZ9_9BACT</name>
<dbReference type="AlphaFoldDB" id="E1YEZ9"/>
<reference evidence="1" key="1">
    <citation type="journal article" date="2011" name="Environ. Microbiol.">
        <title>Genomic insights into the metabolic potential of the polycyclic aromatic hydrocarbon degrading sulfate-reducing Deltaproteobacterium N47.</title>
        <authorList>
            <person name="Bergmann F."/>
            <person name="Selesi D."/>
            <person name="Weinmaier T."/>
            <person name="Tischler P."/>
            <person name="Rattei T."/>
            <person name="Meckenstock R.U."/>
        </authorList>
    </citation>
    <scope>NUCLEOTIDE SEQUENCE</scope>
</reference>
<sequence length="41" mass="4579">MVEEKRKESKEEITVLDEGIDLIDMAGAYGMCCCGPLTPFR</sequence>
<gene>
    <name evidence="1" type="ORF">N47_J01240</name>
</gene>
<protein>
    <submittedName>
        <fullName evidence="1">Uncharacterized protein</fullName>
    </submittedName>
</protein>
<proteinExistence type="predicted"/>
<evidence type="ECO:0000313" key="1">
    <source>
        <dbReference type="EMBL" id="CBX29143.1"/>
    </source>
</evidence>
<organism evidence="1">
    <name type="scientific">uncultured Desulfobacterium sp</name>
    <dbReference type="NCBI Taxonomy" id="201089"/>
    <lineage>
        <taxon>Bacteria</taxon>
        <taxon>Pseudomonadati</taxon>
        <taxon>Thermodesulfobacteriota</taxon>
        <taxon>Desulfobacteria</taxon>
        <taxon>Desulfobacterales</taxon>
        <taxon>Desulfobacteriaceae</taxon>
        <taxon>Desulfobacterium</taxon>
        <taxon>environmental samples</taxon>
    </lineage>
</organism>
<dbReference type="EMBL" id="FR695872">
    <property type="protein sequence ID" value="CBX29143.1"/>
    <property type="molecule type" value="Genomic_DNA"/>
</dbReference>